<dbReference type="AlphaFoldDB" id="A0A0E2HF25"/>
<dbReference type="PANTHER" id="PTHR30182">
    <property type="entry name" value="L-SERINE DEHYDRATASE"/>
    <property type="match status" value="1"/>
</dbReference>
<dbReference type="GeneID" id="57964770"/>
<evidence type="ECO:0000256" key="11">
    <source>
        <dbReference type="RuleBase" id="RU366059"/>
    </source>
</evidence>
<organism evidence="13 14">
    <name type="scientific">[Clostridium] clostridioforme 90A8</name>
    <dbReference type="NCBI Taxonomy" id="999408"/>
    <lineage>
        <taxon>Bacteria</taxon>
        <taxon>Bacillati</taxon>
        <taxon>Bacillota</taxon>
        <taxon>Clostridia</taxon>
        <taxon>Lachnospirales</taxon>
        <taxon>Lachnospiraceae</taxon>
        <taxon>Enterocloster</taxon>
    </lineage>
</organism>
<feature type="domain" description="Serine dehydratase-like alpha subunit" evidence="12">
    <location>
        <begin position="20"/>
        <end position="280"/>
    </location>
</feature>
<dbReference type="HOGENOM" id="CLU_022305_2_0_9"/>
<comment type="catalytic activity">
    <reaction evidence="10 11">
        <text>L-serine = pyruvate + NH4(+)</text>
        <dbReference type="Rhea" id="RHEA:19169"/>
        <dbReference type="ChEBI" id="CHEBI:15361"/>
        <dbReference type="ChEBI" id="CHEBI:28938"/>
        <dbReference type="ChEBI" id="CHEBI:33384"/>
        <dbReference type="EC" id="4.3.1.17"/>
    </reaction>
</comment>
<dbReference type="GO" id="GO:0046872">
    <property type="term" value="F:metal ion binding"/>
    <property type="evidence" value="ECO:0007669"/>
    <property type="project" value="UniProtKB-KW"/>
</dbReference>
<proteinExistence type="inferred from homology"/>
<dbReference type="NCBIfam" id="TIGR00718">
    <property type="entry name" value="sda_alpha"/>
    <property type="match status" value="1"/>
</dbReference>
<dbReference type="Proteomes" id="UP000013085">
    <property type="component" value="Unassembled WGS sequence"/>
</dbReference>
<dbReference type="EMBL" id="AGYR01000006">
    <property type="protein sequence ID" value="ENZ18982.1"/>
    <property type="molecule type" value="Genomic_DNA"/>
</dbReference>
<dbReference type="InterPro" id="IPR051318">
    <property type="entry name" value="Fe-S_L-Ser"/>
</dbReference>
<evidence type="ECO:0000256" key="10">
    <source>
        <dbReference type="ARBA" id="ARBA00049406"/>
    </source>
</evidence>
<dbReference type="EC" id="4.3.1.17" evidence="11"/>
<dbReference type="RefSeq" id="WP_002583839.1">
    <property type="nucleotide sequence ID" value="NZ_KB850998.1"/>
</dbReference>
<dbReference type="GO" id="GO:0003941">
    <property type="term" value="F:L-serine ammonia-lyase activity"/>
    <property type="evidence" value="ECO:0007669"/>
    <property type="project" value="UniProtKB-UniRule"/>
</dbReference>
<protein>
    <recommendedName>
        <fullName evidence="11">L-serine dehydratase</fullName>
        <ecNumber evidence="11">4.3.1.17</ecNumber>
    </recommendedName>
</protein>
<dbReference type="PANTHER" id="PTHR30182:SF1">
    <property type="entry name" value="L-SERINE DEHYDRATASE 1"/>
    <property type="match status" value="1"/>
</dbReference>
<keyword evidence="5 11" id="KW-0004">4Fe-4S</keyword>
<evidence type="ECO:0000256" key="5">
    <source>
        <dbReference type="ARBA" id="ARBA00022485"/>
    </source>
</evidence>
<keyword evidence="7 11" id="KW-0408">Iron</keyword>
<dbReference type="Pfam" id="PF03313">
    <property type="entry name" value="SDH_alpha"/>
    <property type="match status" value="1"/>
</dbReference>
<keyword evidence="4 11" id="KW-0312">Gluconeogenesis</keyword>
<keyword evidence="6 11" id="KW-0479">Metal-binding</keyword>
<dbReference type="GO" id="GO:0006094">
    <property type="term" value="P:gluconeogenesis"/>
    <property type="evidence" value="ECO:0007669"/>
    <property type="project" value="UniProtKB-KW"/>
</dbReference>
<evidence type="ECO:0000256" key="8">
    <source>
        <dbReference type="ARBA" id="ARBA00023014"/>
    </source>
</evidence>
<comment type="pathway">
    <text evidence="2">Carbohydrate biosynthesis; gluconeogenesis.</text>
</comment>
<evidence type="ECO:0000313" key="13">
    <source>
        <dbReference type="EMBL" id="ENZ18982.1"/>
    </source>
</evidence>
<comment type="similarity">
    <text evidence="3 11">Belongs to the iron-sulfur dependent L-serine dehydratase family.</text>
</comment>
<reference evidence="13 14" key="1">
    <citation type="submission" date="2013-01" db="EMBL/GenBank/DDBJ databases">
        <title>The Genome Sequence of Clostridium clostridioforme 90A8.</title>
        <authorList>
            <consortium name="The Broad Institute Genome Sequencing Platform"/>
            <person name="Earl A."/>
            <person name="Ward D."/>
            <person name="Feldgarden M."/>
            <person name="Gevers D."/>
            <person name="Courvalin P."/>
            <person name="Lambert T."/>
            <person name="Walker B."/>
            <person name="Young S.K."/>
            <person name="Zeng Q."/>
            <person name="Gargeya S."/>
            <person name="Fitzgerald M."/>
            <person name="Haas B."/>
            <person name="Abouelleil A."/>
            <person name="Alvarado L."/>
            <person name="Arachchi H.M."/>
            <person name="Berlin A.M."/>
            <person name="Chapman S.B."/>
            <person name="Dewar J."/>
            <person name="Goldberg J."/>
            <person name="Griggs A."/>
            <person name="Gujja S."/>
            <person name="Hansen M."/>
            <person name="Howarth C."/>
            <person name="Imamovic A."/>
            <person name="Larimer J."/>
            <person name="McCowan C."/>
            <person name="Murphy C."/>
            <person name="Neiman D."/>
            <person name="Pearson M."/>
            <person name="Priest M."/>
            <person name="Roberts A."/>
            <person name="Saif S."/>
            <person name="Shea T."/>
            <person name="Sisk P."/>
            <person name="Sykes S."/>
            <person name="Wortman J."/>
            <person name="Nusbaum C."/>
            <person name="Birren B."/>
        </authorList>
    </citation>
    <scope>NUCLEOTIDE SEQUENCE [LARGE SCALE GENOMIC DNA]</scope>
    <source>
        <strain evidence="13 14">90A8</strain>
    </source>
</reference>
<accession>A0A0E2HF25</accession>
<evidence type="ECO:0000259" key="12">
    <source>
        <dbReference type="Pfam" id="PF03313"/>
    </source>
</evidence>
<dbReference type="InterPro" id="IPR004642">
    <property type="entry name" value="Ser_deHydtase_asu"/>
</dbReference>
<keyword evidence="8 11" id="KW-0411">Iron-sulfur</keyword>
<keyword evidence="9 11" id="KW-0456">Lyase</keyword>
<evidence type="ECO:0000313" key="14">
    <source>
        <dbReference type="Proteomes" id="UP000013085"/>
    </source>
</evidence>
<evidence type="ECO:0000256" key="7">
    <source>
        <dbReference type="ARBA" id="ARBA00023004"/>
    </source>
</evidence>
<comment type="caution">
    <text evidence="13">The sequence shown here is derived from an EMBL/GenBank/DDBJ whole genome shotgun (WGS) entry which is preliminary data.</text>
</comment>
<sequence>MEPEFNYSSVASIVTAAEKSGLPISAIVLRQQAEQMEQTEESIYEHMRKNYQVMAECIEPGCNKDLKSTSGLTGGSAFKMRQISESGKSLTGSFLSGALYRALAVSELNAAMGRIVAAPTAGSCGILPAALLTMQEEKRIPERDCVMSLFTASAVGMVIANNASLAGAQGGCQAECGSAAAMAAAAIVELAGGTPKMAEHAIAIAIKNILGLVCDPVAGLVEIPCIKRNASGVAGAFVAAELALAGIESAIPADEVIWTMKKVGDAMSSTLKETAEGGLAATPTGRRLHEHVFGTAREAHSGCSGCGGCSS</sequence>
<dbReference type="PATRIC" id="fig|999408.3.peg.907"/>
<evidence type="ECO:0000256" key="2">
    <source>
        <dbReference type="ARBA" id="ARBA00004742"/>
    </source>
</evidence>
<dbReference type="GO" id="GO:0051539">
    <property type="term" value="F:4 iron, 4 sulfur cluster binding"/>
    <property type="evidence" value="ECO:0007669"/>
    <property type="project" value="UniProtKB-UniRule"/>
</dbReference>
<evidence type="ECO:0000256" key="3">
    <source>
        <dbReference type="ARBA" id="ARBA00008636"/>
    </source>
</evidence>
<comment type="cofactor">
    <cofactor evidence="1 11">
        <name>[4Fe-4S] cluster</name>
        <dbReference type="ChEBI" id="CHEBI:49883"/>
    </cofactor>
</comment>
<evidence type="ECO:0000256" key="4">
    <source>
        <dbReference type="ARBA" id="ARBA00022432"/>
    </source>
</evidence>
<evidence type="ECO:0000256" key="1">
    <source>
        <dbReference type="ARBA" id="ARBA00001966"/>
    </source>
</evidence>
<dbReference type="InterPro" id="IPR005130">
    <property type="entry name" value="Ser_deHydtase-like_asu"/>
</dbReference>
<evidence type="ECO:0000256" key="6">
    <source>
        <dbReference type="ARBA" id="ARBA00022723"/>
    </source>
</evidence>
<name>A0A0E2HF25_9FIRM</name>
<gene>
    <name evidence="13" type="ORF">HMPREF1090_00854</name>
</gene>
<evidence type="ECO:0000256" key="9">
    <source>
        <dbReference type="ARBA" id="ARBA00023239"/>
    </source>
</evidence>